<proteinExistence type="predicted"/>
<dbReference type="Proteomes" id="UP000460416">
    <property type="component" value="Unassembled WGS sequence"/>
</dbReference>
<dbReference type="PANTHER" id="PTHR47637:SF1">
    <property type="entry name" value="CHAPERONE SURA"/>
    <property type="match status" value="1"/>
</dbReference>
<organism evidence="4 5">
    <name type="scientific">Christiangramia aestuarii</name>
    <dbReference type="NCBI Taxonomy" id="1028746"/>
    <lineage>
        <taxon>Bacteria</taxon>
        <taxon>Pseudomonadati</taxon>
        <taxon>Bacteroidota</taxon>
        <taxon>Flavobacteriia</taxon>
        <taxon>Flavobacteriales</taxon>
        <taxon>Flavobacteriaceae</taxon>
        <taxon>Christiangramia</taxon>
    </lineage>
</organism>
<dbReference type="PROSITE" id="PS50198">
    <property type="entry name" value="PPIC_PPIASE_2"/>
    <property type="match status" value="2"/>
</dbReference>
<dbReference type="SUPFAM" id="SSF54534">
    <property type="entry name" value="FKBP-like"/>
    <property type="match status" value="2"/>
</dbReference>
<dbReference type="InterPro" id="IPR046357">
    <property type="entry name" value="PPIase_dom_sf"/>
</dbReference>
<keyword evidence="2 4" id="KW-0413">Isomerase</keyword>
<dbReference type="InterPro" id="IPR050280">
    <property type="entry name" value="OMP_Chaperone_SurA"/>
</dbReference>
<protein>
    <submittedName>
        <fullName evidence="4">Peptidylprolyl isomerase</fullName>
    </submittedName>
</protein>
<dbReference type="RefSeq" id="WP_156273681.1">
    <property type="nucleotide sequence ID" value="NZ_BAABGI010000002.1"/>
</dbReference>
<evidence type="ECO:0000259" key="3">
    <source>
        <dbReference type="PROSITE" id="PS50198"/>
    </source>
</evidence>
<dbReference type="EMBL" id="VJVW01000001">
    <property type="protein sequence ID" value="MUP41424.1"/>
    <property type="molecule type" value="Genomic_DNA"/>
</dbReference>
<evidence type="ECO:0000256" key="2">
    <source>
        <dbReference type="PROSITE-ProRule" id="PRU00278"/>
    </source>
</evidence>
<gene>
    <name evidence="4" type="ORF">FLP08_02465</name>
</gene>
<comment type="caution">
    <text evidence="4">The sequence shown here is derived from an EMBL/GenBank/DDBJ whole genome shotgun (WGS) entry which is preliminary data.</text>
</comment>
<dbReference type="InterPro" id="IPR000297">
    <property type="entry name" value="PPIase_PpiC"/>
</dbReference>
<accession>A0A7M3SXU3</accession>
<keyword evidence="1" id="KW-0732">Signal</keyword>
<dbReference type="GO" id="GO:0003755">
    <property type="term" value="F:peptidyl-prolyl cis-trans isomerase activity"/>
    <property type="evidence" value="ECO:0007669"/>
    <property type="project" value="UniProtKB-KW"/>
</dbReference>
<dbReference type="SUPFAM" id="SSF109998">
    <property type="entry name" value="Triger factor/SurA peptide-binding domain-like"/>
    <property type="match status" value="1"/>
</dbReference>
<dbReference type="PANTHER" id="PTHR47637">
    <property type="entry name" value="CHAPERONE SURA"/>
    <property type="match status" value="1"/>
</dbReference>
<keyword evidence="2" id="KW-0697">Rotamase</keyword>
<name>A0A7M3SXU3_9FLAO</name>
<keyword evidence="5" id="KW-1185">Reference proteome</keyword>
<sequence length="483" mass="54831">MQLRIMNLKSSIKPVLAGLGVILSSTLSYGQEVIVTDSTSIQPDAEVRQVEESKQGTQRKKVDGIAAVIGQYIILESDIDLMYKDMQSQGMSTSEVTDCNLAGSLMENKLYAHHAIQDSIIISDAQINGIVDQRLQGLVQQAGSMEKILEFYNKESEAELRQEIFDLTKQSQLTQRMQQKIIEEIEITPEEVRQYYNKMEEKPMFGTEVELSQIVIEPEIPESEKQKIIDRLNEFKADIEENGASFSTKAVLYSQDPGTASDGGRITLTRKDPFVKEFKDVAFSLQEGEISEPFESEFGYHIIQIDKIRGQTVDLRHILLIPDVTNASVEKAKKEIDTIRKKIVNGDLEFAAAAREASDEEETKNEGGKLINPRTGDTRFELTKIDPELFKQVEGLEEGEVSLVLSQKDRTGRPQFKIIKVTKKIPEHEADYATDYQKIKELALRDKQLDAIAEWQKEKINDTYIKVNGKYRDCDYTSDWVKN</sequence>
<dbReference type="Gene3D" id="1.10.4030.10">
    <property type="entry name" value="Porin chaperone SurA, peptide-binding domain"/>
    <property type="match status" value="1"/>
</dbReference>
<dbReference type="OrthoDB" id="14196at2"/>
<evidence type="ECO:0000313" key="4">
    <source>
        <dbReference type="EMBL" id="MUP41424.1"/>
    </source>
</evidence>
<feature type="domain" description="PpiC" evidence="3">
    <location>
        <begin position="206"/>
        <end position="307"/>
    </location>
</feature>
<dbReference type="InterPro" id="IPR027304">
    <property type="entry name" value="Trigger_fact/SurA_dom_sf"/>
</dbReference>
<dbReference type="Pfam" id="PF00639">
    <property type="entry name" value="Rotamase"/>
    <property type="match status" value="2"/>
</dbReference>
<evidence type="ECO:0000256" key="1">
    <source>
        <dbReference type="ARBA" id="ARBA00022729"/>
    </source>
</evidence>
<reference evidence="4 5" key="1">
    <citation type="submission" date="2019-07" db="EMBL/GenBank/DDBJ databases">
        <title>Gramella aestuarii sp. nov., isolated from a tidal flat, and emended description of Gramella echinicola.</title>
        <authorList>
            <person name="Liu L."/>
        </authorList>
    </citation>
    <scope>NUCLEOTIDE SEQUENCE [LARGE SCALE GENOMIC DNA]</scope>
    <source>
        <strain evidence="4 5">BS12</strain>
    </source>
</reference>
<dbReference type="Gene3D" id="3.10.50.40">
    <property type="match status" value="2"/>
</dbReference>
<dbReference type="AlphaFoldDB" id="A0A7M3SXU3"/>
<feature type="domain" description="PpiC" evidence="3">
    <location>
        <begin position="310"/>
        <end position="402"/>
    </location>
</feature>
<evidence type="ECO:0000313" key="5">
    <source>
        <dbReference type="Proteomes" id="UP000460416"/>
    </source>
</evidence>